<feature type="domain" description="AB hydrolase-1" evidence="3">
    <location>
        <begin position="216"/>
        <end position="392"/>
    </location>
</feature>
<gene>
    <name evidence="4" type="ORF">K437DRAFT_8134</name>
</gene>
<dbReference type="OrthoDB" id="7457040at2759"/>
<evidence type="ECO:0000313" key="5">
    <source>
        <dbReference type="Proteomes" id="UP000027361"/>
    </source>
</evidence>
<dbReference type="HOGENOM" id="CLU_017361_4_0_1"/>
<sequence>MASPATVPAPVQSPGTDAQSGIYTPPSIPSSFRESFSAWLKSRPARDGADAEIHLYKRHTPYFNGATVGNVRNGRIDRVWRDTFGSKDEASSGDDARRSIPNRNVDKVEKEKMGLRATMGTRLNSTDGKVGFVHLVDIDRDVPPTNSTPVSSSSSSTSTSSASSPTGTMTPSAPSSGFLQSLWASKAPRQINTLEIGSPHVSPDATPEEWAKEQKVVLLHGYGAGTSFFFQNIKALAEYTPAEGATGGYTSSRLFALDWLGMGRSARVPFHVPKNGLPGADTGAYLGAGDHVVASNNCEPNLSSSASASRSSSPSPVGTAGAEESDIIIARTLAAESFFIDSLESWRQAMRIERMTIIGHSLGGYLSLAYALKYPHRVERVVCVSPAGIGSNPNEPNGTRGTFAPKNLQAASREDLTQSPAIGLKQMQEQQQQVEDEGIKEAIAEITGEDSKRKSIASARAALEQVGVQAVNRQTIDAAAPCATTDSKVNANASLNAGATGNATGSVPASASTLATDQKPSPPPRIGRRTRALFTWLWDQNISPFALIRSSAFFGPMLTGRYTRRRFGALQEEDLRALHAYSHAIFSSKGSSEYCLSYILAPGAFARYPMLYRLAPLRMPVSFIYGRRDWMDVAAGRLACRALADAGNKTGSCFVVPDAGHHVYLDNPKATDTLLSCILKGEVDGRI</sequence>
<feature type="compositionally biased region" description="Polar residues" evidence="2">
    <location>
        <begin position="13"/>
        <end position="22"/>
    </location>
</feature>
<evidence type="ECO:0000256" key="2">
    <source>
        <dbReference type="SAM" id="MobiDB-lite"/>
    </source>
</evidence>
<feature type="region of interest" description="Disordered" evidence="2">
    <location>
        <begin position="1"/>
        <end position="27"/>
    </location>
</feature>
<comment type="caution">
    <text evidence="4">The sequence shown here is derived from an EMBL/GenBank/DDBJ whole genome shotgun (WGS) entry which is preliminary data.</text>
</comment>
<reference evidence="4 5" key="1">
    <citation type="submission" date="2014-05" db="EMBL/GenBank/DDBJ databases">
        <title>Draft genome sequence of a rare smut relative, Tilletiaria anomala UBC 951.</title>
        <authorList>
            <consortium name="DOE Joint Genome Institute"/>
            <person name="Toome M."/>
            <person name="Kuo A."/>
            <person name="Henrissat B."/>
            <person name="Lipzen A."/>
            <person name="Tritt A."/>
            <person name="Yoshinaga Y."/>
            <person name="Zane M."/>
            <person name="Barry K."/>
            <person name="Grigoriev I.V."/>
            <person name="Spatafora J.W."/>
            <person name="Aimea M.C."/>
        </authorList>
    </citation>
    <scope>NUCLEOTIDE SEQUENCE [LARGE SCALE GENOMIC DNA]</scope>
    <source>
        <strain evidence="4 5">UBC 951</strain>
    </source>
</reference>
<evidence type="ECO:0000259" key="3">
    <source>
        <dbReference type="Pfam" id="PF00561"/>
    </source>
</evidence>
<keyword evidence="4" id="KW-0378">Hydrolase</keyword>
<protein>
    <submittedName>
        <fullName evidence="4">Alpha/beta-hydrolase</fullName>
    </submittedName>
</protein>
<dbReference type="GO" id="GO:0004623">
    <property type="term" value="F:phospholipase A2 activity"/>
    <property type="evidence" value="ECO:0007669"/>
    <property type="project" value="TreeGrafter"/>
</dbReference>
<dbReference type="SUPFAM" id="SSF53474">
    <property type="entry name" value="alpha/beta-Hydrolases"/>
    <property type="match status" value="1"/>
</dbReference>
<dbReference type="Gene3D" id="3.40.50.1820">
    <property type="entry name" value="alpha/beta hydrolase"/>
    <property type="match status" value="2"/>
</dbReference>
<proteinExistence type="inferred from homology"/>
<feature type="compositionally biased region" description="Polar residues" evidence="2">
    <location>
        <begin position="502"/>
        <end position="519"/>
    </location>
</feature>
<dbReference type="InterPro" id="IPR000073">
    <property type="entry name" value="AB_hydrolase_1"/>
</dbReference>
<dbReference type="AlphaFoldDB" id="A0A066VE63"/>
<comment type="similarity">
    <text evidence="1">Belongs to the peptidase S33 family. ABHD4/ABHD5 subfamily.</text>
</comment>
<dbReference type="STRING" id="1037660.A0A066VE63"/>
<name>A0A066VE63_TILAU</name>
<dbReference type="PANTHER" id="PTHR42886">
    <property type="entry name" value="RE40534P-RELATED"/>
    <property type="match status" value="1"/>
</dbReference>
<dbReference type="GO" id="GO:0055088">
    <property type="term" value="P:lipid homeostasis"/>
    <property type="evidence" value="ECO:0007669"/>
    <property type="project" value="TreeGrafter"/>
</dbReference>
<dbReference type="GO" id="GO:0006654">
    <property type="term" value="P:phosphatidic acid biosynthetic process"/>
    <property type="evidence" value="ECO:0007669"/>
    <property type="project" value="TreeGrafter"/>
</dbReference>
<dbReference type="PANTHER" id="PTHR42886:SF29">
    <property type="entry name" value="PUMMELIG, ISOFORM A"/>
    <property type="match status" value="1"/>
</dbReference>
<dbReference type="RefSeq" id="XP_013241138.1">
    <property type="nucleotide sequence ID" value="XM_013385684.1"/>
</dbReference>
<dbReference type="Pfam" id="PF00561">
    <property type="entry name" value="Abhydrolase_1"/>
    <property type="match status" value="1"/>
</dbReference>
<keyword evidence="5" id="KW-1185">Reference proteome</keyword>
<dbReference type="InterPro" id="IPR029058">
    <property type="entry name" value="AB_hydrolase_fold"/>
</dbReference>
<dbReference type="GO" id="GO:0005743">
    <property type="term" value="C:mitochondrial inner membrane"/>
    <property type="evidence" value="ECO:0007669"/>
    <property type="project" value="TreeGrafter"/>
</dbReference>
<dbReference type="FunCoup" id="A0A066VE63">
    <property type="interactions" value="136"/>
</dbReference>
<feature type="region of interest" description="Disordered" evidence="2">
    <location>
        <begin position="140"/>
        <end position="177"/>
    </location>
</feature>
<dbReference type="InParanoid" id="A0A066VE63"/>
<dbReference type="GO" id="GO:0042171">
    <property type="term" value="F:lysophosphatidic acid acyltransferase activity"/>
    <property type="evidence" value="ECO:0007669"/>
    <property type="project" value="TreeGrafter"/>
</dbReference>
<evidence type="ECO:0000256" key="1">
    <source>
        <dbReference type="ARBA" id="ARBA00038097"/>
    </source>
</evidence>
<feature type="region of interest" description="Disordered" evidence="2">
    <location>
        <begin position="502"/>
        <end position="526"/>
    </location>
</feature>
<feature type="compositionally biased region" description="Low complexity" evidence="2">
    <location>
        <begin position="143"/>
        <end position="176"/>
    </location>
</feature>
<dbReference type="GO" id="GO:0035965">
    <property type="term" value="P:cardiolipin acyl-chain remodeling"/>
    <property type="evidence" value="ECO:0007669"/>
    <property type="project" value="TreeGrafter"/>
</dbReference>
<feature type="region of interest" description="Disordered" evidence="2">
    <location>
        <begin position="85"/>
        <end position="113"/>
    </location>
</feature>
<organism evidence="4 5">
    <name type="scientific">Tilletiaria anomala (strain ATCC 24038 / CBS 436.72 / UBC 951)</name>
    <dbReference type="NCBI Taxonomy" id="1037660"/>
    <lineage>
        <taxon>Eukaryota</taxon>
        <taxon>Fungi</taxon>
        <taxon>Dikarya</taxon>
        <taxon>Basidiomycota</taxon>
        <taxon>Ustilaginomycotina</taxon>
        <taxon>Exobasidiomycetes</taxon>
        <taxon>Georgefischeriales</taxon>
        <taxon>Tilletiariaceae</taxon>
        <taxon>Tilletiaria</taxon>
    </lineage>
</organism>
<accession>A0A066VE63</accession>
<dbReference type="GeneID" id="25267845"/>
<dbReference type="EMBL" id="JMSN01000100">
    <property type="protein sequence ID" value="KDN39751.1"/>
    <property type="molecule type" value="Genomic_DNA"/>
</dbReference>
<dbReference type="OMA" id="AWWKANP"/>
<dbReference type="Proteomes" id="UP000027361">
    <property type="component" value="Unassembled WGS sequence"/>
</dbReference>
<evidence type="ECO:0000313" key="4">
    <source>
        <dbReference type="EMBL" id="KDN39751.1"/>
    </source>
</evidence>